<keyword evidence="7" id="KW-0687">Ribonucleoprotein</keyword>
<sequence>MSREALEVRRMQEEDLDAAAAIEQALFSKPWSRESLAGAIKMQGNLYLSAFWDGQLAGYCGMWRSFEEGNITNVAVAEPFRRRGIAVGMLTRLMEMAGKEGVSRFFLEVRAGNQPALRLYEGLGFSSIGMRKNFYECPAEDAVIMEKTLLQF</sequence>
<evidence type="ECO:0000313" key="7">
    <source>
        <dbReference type="EMBL" id="HIS32559.1"/>
    </source>
</evidence>
<evidence type="ECO:0000256" key="2">
    <source>
        <dbReference type="ARBA" id="ARBA00022490"/>
    </source>
</evidence>
<keyword evidence="7" id="KW-0689">Ribosomal protein</keyword>
<dbReference type="EC" id="2.3.1.266" evidence="5"/>
<dbReference type="Pfam" id="PF00583">
    <property type="entry name" value="Acetyltransf_1"/>
    <property type="match status" value="1"/>
</dbReference>
<evidence type="ECO:0000259" key="6">
    <source>
        <dbReference type="PROSITE" id="PS51186"/>
    </source>
</evidence>
<evidence type="ECO:0000256" key="5">
    <source>
        <dbReference type="RuleBase" id="RU363094"/>
    </source>
</evidence>
<comment type="function">
    <text evidence="5">Acetylates the N-terminal alanine of ribosomal protein bS18.</text>
</comment>
<evidence type="ECO:0000256" key="4">
    <source>
        <dbReference type="ARBA" id="ARBA00023315"/>
    </source>
</evidence>
<dbReference type="PROSITE" id="PS51186">
    <property type="entry name" value="GNAT"/>
    <property type="match status" value="1"/>
</dbReference>
<comment type="caution">
    <text evidence="7">The sequence shown here is derived from an EMBL/GenBank/DDBJ whole genome shotgun (WGS) entry which is preliminary data.</text>
</comment>
<dbReference type="NCBIfam" id="TIGR01575">
    <property type="entry name" value="rimI"/>
    <property type="match status" value="1"/>
</dbReference>
<dbReference type="PANTHER" id="PTHR43420">
    <property type="entry name" value="ACETYLTRANSFERASE"/>
    <property type="match status" value="1"/>
</dbReference>
<accession>A0A9D1EUN7</accession>
<proteinExistence type="inferred from homology"/>
<evidence type="ECO:0000256" key="3">
    <source>
        <dbReference type="ARBA" id="ARBA00022679"/>
    </source>
</evidence>
<dbReference type="AlphaFoldDB" id="A0A9D1EUN7"/>
<dbReference type="InterPro" id="IPR000182">
    <property type="entry name" value="GNAT_dom"/>
</dbReference>
<keyword evidence="3" id="KW-0808">Transferase</keyword>
<protein>
    <recommendedName>
        <fullName evidence="5">[Ribosomal protein bS18]-alanine N-acetyltransferase</fullName>
        <ecNumber evidence="5">2.3.1.266</ecNumber>
    </recommendedName>
</protein>
<dbReference type="InterPro" id="IPR006464">
    <property type="entry name" value="AcTrfase_RimI/Ard1"/>
</dbReference>
<name>A0A9D1EUN7_9FIRM</name>
<dbReference type="GO" id="GO:0005840">
    <property type="term" value="C:ribosome"/>
    <property type="evidence" value="ECO:0007669"/>
    <property type="project" value="UniProtKB-KW"/>
</dbReference>
<dbReference type="GO" id="GO:0005737">
    <property type="term" value="C:cytoplasm"/>
    <property type="evidence" value="ECO:0007669"/>
    <property type="project" value="UniProtKB-SubCell"/>
</dbReference>
<evidence type="ECO:0000313" key="8">
    <source>
        <dbReference type="Proteomes" id="UP000823935"/>
    </source>
</evidence>
<organism evidence="7 8">
    <name type="scientific">Candidatus Limivivens intestinipullorum</name>
    <dbReference type="NCBI Taxonomy" id="2840858"/>
    <lineage>
        <taxon>Bacteria</taxon>
        <taxon>Bacillati</taxon>
        <taxon>Bacillota</taxon>
        <taxon>Clostridia</taxon>
        <taxon>Lachnospirales</taxon>
        <taxon>Lachnospiraceae</taxon>
        <taxon>Lachnospiraceae incertae sedis</taxon>
        <taxon>Candidatus Limivivens</taxon>
    </lineage>
</organism>
<dbReference type="Gene3D" id="3.40.630.30">
    <property type="match status" value="1"/>
</dbReference>
<dbReference type="GO" id="GO:0008999">
    <property type="term" value="F:protein-N-terminal-alanine acetyltransferase activity"/>
    <property type="evidence" value="ECO:0007669"/>
    <property type="project" value="UniProtKB-EC"/>
</dbReference>
<reference evidence="7" key="1">
    <citation type="submission" date="2020-10" db="EMBL/GenBank/DDBJ databases">
        <authorList>
            <person name="Gilroy R."/>
        </authorList>
    </citation>
    <scope>NUCLEOTIDE SEQUENCE</scope>
    <source>
        <strain evidence="7">CHK190-19873</strain>
    </source>
</reference>
<comment type="similarity">
    <text evidence="1 5">Belongs to the acetyltransferase family. RimI subfamily.</text>
</comment>
<gene>
    <name evidence="7" type="primary">rimI</name>
    <name evidence="7" type="ORF">IAB44_13610</name>
</gene>
<comment type="catalytic activity">
    <reaction evidence="5">
        <text>N-terminal L-alanyl-[ribosomal protein bS18] + acetyl-CoA = N-terminal N(alpha)-acetyl-L-alanyl-[ribosomal protein bS18] + CoA + H(+)</text>
        <dbReference type="Rhea" id="RHEA:43756"/>
        <dbReference type="Rhea" id="RHEA-COMP:10676"/>
        <dbReference type="Rhea" id="RHEA-COMP:10677"/>
        <dbReference type="ChEBI" id="CHEBI:15378"/>
        <dbReference type="ChEBI" id="CHEBI:57287"/>
        <dbReference type="ChEBI" id="CHEBI:57288"/>
        <dbReference type="ChEBI" id="CHEBI:64718"/>
        <dbReference type="ChEBI" id="CHEBI:83683"/>
        <dbReference type="EC" id="2.3.1.266"/>
    </reaction>
</comment>
<comment type="subcellular location">
    <subcellularLocation>
        <location evidence="5">Cytoplasm</location>
    </subcellularLocation>
</comment>
<keyword evidence="4" id="KW-0012">Acyltransferase</keyword>
<keyword evidence="2 5" id="KW-0963">Cytoplasm</keyword>
<dbReference type="InterPro" id="IPR050680">
    <property type="entry name" value="YpeA/RimI_acetyltransf"/>
</dbReference>
<dbReference type="CDD" id="cd04301">
    <property type="entry name" value="NAT_SF"/>
    <property type="match status" value="1"/>
</dbReference>
<evidence type="ECO:0000256" key="1">
    <source>
        <dbReference type="ARBA" id="ARBA00005395"/>
    </source>
</evidence>
<dbReference type="InterPro" id="IPR016181">
    <property type="entry name" value="Acyl_CoA_acyltransferase"/>
</dbReference>
<dbReference type="Proteomes" id="UP000823935">
    <property type="component" value="Unassembled WGS sequence"/>
</dbReference>
<dbReference type="EMBL" id="DVIQ01000088">
    <property type="protein sequence ID" value="HIS32559.1"/>
    <property type="molecule type" value="Genomic_DNA"/>
</dbReference>
<feature type="domain" description="N-acetyltransferase" evidence="6">
    <location>
        <begin position="6"/>
        <end position="150"/>
    </location>
</feature>
<dbReference type="PANTHER" id="PTHR43420:SF44">
    <property type="entry name" value="ACETYLTRANSFERASE YPEA"/>
    <property type="match status" value="1"/>
</dbReference>
<dbReference type="SUPFAM" id="SSF55729">
    <property type="entry name" value="Acyl-CoA N-acyltransferases (Nat)"/>
    <property type="match status" value="1"/>
</dbReference>
<reference evidence="7" key="2">
    <citation type="journal article" date="2021" name="PeerJ">
        <title>Extensive microbial diversity within the chicken gut microbiome revealed by metagenomics and culture.</title>
        <authorList>
            <person name="Gilroy R."/>
            <person name="Ravi A."/>
            <person name="Getino M."/>
            <person name="Pursley I."/>
            <person name="Horton D.L."/>
            <person name="Alikhan N.F."/>
            <person name="Baker D."/>
            <person name="Gharbi K."/>
            <person name="Hall N."/>
            <person name="Watson M."/>
            <person name="Adriaenssens E.M."/>
            <person name="Foster-Nyarko E."/>
            <person name="Jarju S."/>
            <person name="Secka A."/>
            <person name="Antonio M."/>
            <person name="Oren A."/>
            <person name="Chaudhuri R.R."/>
            <person name="La Ragione R."/>
            <person name="Hildebrand F."/>
            <person name="Pallen M.J."/>
        </authorList>
    </citation>
    <scope>NUCLEOTIDE SEQUENCE</scope>
    <source>
        <strain evidence="7">CHK190-19873</strain>
    </source>
</reference>